<protein>
    <submittedName>
        <fullName evidence="2">Uncharacterized protein</fullName>
    </submittedName>
</protein>
<dbReference type="RefSeq" id="WP_133805434.1">
    <property type="nucleotide sequence ID" value="NZ_SNWQ01000034.1"/>
</dbReference>
<dbReference type="SUPFAM" id="SSF55486">
    <property type="entry name" value="Metalloproteases ('zincins'), catalytic domain"/>
    <property type="match status" value="1"/>
</dbReference>
<feature type="region of interest" description="Disordered" evidence="1">
    <location>
        <begin position="1"/>
        <end position="35"/>
    </location>
</feature>
<dbReference type="AlphaFoldDB" id="A0A4R6J6B2"/>
<sequence>MATDKGAKSAARSKRQAPQTSPTSNPESLAPTGHDADFAALVQHVAAELPSLEEAQGPFPWPPMRRSGVYTRITTPLPTPNGPLAPDTALDGADGATLEIEEAIEGHLGPRPVWVSEELRVDVDGTFPTMTISGTIFRLFGGWLTWIARVTEDPQTGEYVGPISYRNGAAQLLQHTDVRCRLTGSPWIQPGRHARVTFTGGGLQQRVRVYRFVQSNFRTVGIEYDTVEGTNSVTSYNLQAHPNRPADLPATTLTIEDVFTRQGLRMTKTSGEDVIPIDEAMGNQLWSDLEMHDAMQQHWSKFADVPQWQLWTLFAGRHEMGFGLGGIMFDDIGTAQRQGCAIFMDSFISNPAPAGDPAAAAYVQRMRFWTAVHEIGHTFNLAHSWQKDLGTPWIPLVPAPEERSFMNYPFRVAGGPNAFFADFHYRFSEDELLFLRHAPARFVQQGNAPWFDQHGFEQARMDGSAALTLTVRFNRAASRFEALEPIVAEIKLTNTSPVAIVVDKNALISDQLLVVIEGKGKGPRQWIPYQRYCTLAEPQILQPAESMYAPLYLSAGLNGFDLADPGRYRVYAALRTAAGDVLSAPLDLHVARFESREQESLADDIFEDEVGRVLAYDGSRVLERACATLREVVDRTPESRIAKHAAAALGRVAATSGLVLEEGDGTPQLVTRPARPEEAAPLLDTAYGDLDTAADTFGHIRLTEEVTRTAQALAKEGNRSRGAEMTGSLAQVLDGRGVLPRVVAEVRGVAHTLSE</sequence>
<organism evidence="2 3">
    <name type="scientific">Kribbella caucasensis</name>
    <dbReference type="NCBI Taxonomy" id="2512215"/>
    <lineage>
        <taxon>Bacteria</taxon>
        <taxon>Bacillati</taxon>
        <taxon>Actinomycetota</taxon>
        <taxon>Actinomycetes</taxon>
        <taxon>Propionibacteriales</taxon>
        <taxon>Kribbellaceae</taxon>
        <taxon>Kribbella</taxon>
    </lineage>
</organism>
<proteinExistence type="predicted"/>
<evidence type="ECO:0000313" key="2">
    <source>
        <dbReference type="EMBL" id="TDO30999.1"/>
    </source>
</evidence>
<dbReference type="EMBL" id="SNWQ01000034">
    <property type="protein sequence ID" value="TDO30999.1"/>
    <property type="molecule type" value="Genomic_DNA"/>
</dbReference>
<dbReference type="Proteomes" id="UP000295388">
    <property type="component" value="Unassembled WGS sequence"/>
</dbReference>
<reference evidence="2 3" key="1">
    <citation type="submission" date="2019-03" db="EMBL/GenBank/DDBJ databases">
        <title>Genomic Encyclopedia of Type Strains, Phase III (KMG-III): the genomes of soil and plant-associated and newly described type strains.</title>
        <authorList>
            <person name="Whitman W."/>
        </authorList>
    </citation>
    <scope>NUCLEOTIDE SEQUENCE [LARGE SCALE GENOMIC DNA]</scope>
    <source>
        <strain evidence="2 3">VKM Ac-2527</strain>
    </source>
</reference>
<comment type="caution">
    <text evidence="2">The sequence shown here is derived from an EMBL/GenBank/DDBJ whole genome shotgun (WGS) entry which is preliminary data.</text>
</comment>
<evidence type="ECO:0000256" key="1">
    <source>
        <dbReference type="SAM" id="MobiDB-lite"/>
    </source>
</evidence>
<name>A0A4R6J6B2_9ACTN</name>
<accession>A0A4R6J6B2</accession>
<gene>
    <name evidence="2" type="ORF">EV643_13423</name>
</gene>
<dbReference type="OrthoDB" id="827535at2"/>
<feature type="compositionally biased region" description="Polar residues" evidence="1">
    <location>
        <begin position="16"/>
        <end position="27"/>
    </location>
</feature>
<keyword evidence="3" id="KW-1185">Reference proteome</keyword>
<evidence type="ECO:0000313" key="3">
    <source>
        <dbReference type="Proteomes" id="UP000295388"/>
    </source>
</evidence>